<keyword evidence="2 4" id="KW-0479">Metal-binding</keyword>
<dbReference type="InterPro" id="IPR036909">
    <property type="entry name" value="Cyt_c-like_dom_sf"/>
</dbReference>
<dbReference type="Pfam" id="PF13442">
    <property type="entry name" value="Cytochrome_CBB3"/>
    <property type="match status" value="1"/>
</dbReference>
<dbReference type="GO" id="GO:0020037">
    <property type="term" value="F:heme binding"/>
    <property type="evidence" value="ECO:0007669"/>
    <property type="project" value="InterPro"/>
</dbReference>
<dbReference type="EMBL" id="CP043930">
    <property type="protein sequence ID" value="QGQ26582.1"/>
    <property type="molecule type" value="Genomic_DNA"/>
</dbReference>
<gene>
    <name evidence="7" type="ORF">F1728_29620</name>
</gene>
<evidence type="ECO:0000256" key="4">
    <source>
        <dbReference type="PROSITE-ProRule" id="PRU00433"/>
    </source>
</evidence>
<dbReference type="Gene3D" id="1.10.760.10">
    <property type="entry name" value="Cytochrome c-like domain"/>
    <property type="match status" value="1"/>
</dbReference>
<dbReference type="SUPFAM" id="SSF46626">
    <property type="entry name" value="Cytochrome c"/>
    <property type="match status" value="1"/>
</dbReference>
<name>A0A6I6ALU2_9PLAN</name>
<evidence type="ECO:0000256" key="1">
    <source>
        <dbReference type="ARBA" id="ARBA00022617"/>
    </source>
</evidence>
<evidence type="ECO:0000313" key="8">
    <source>
        <dbReference type="Proteomes" id="UP000427281"/>
    </source>
</evidence>
<evidence type="ECO:0000313" key="7">
    <source>
        <dbReference type="EMBL" id="QGQ26582.1"/>
    </source>
</evidence>
<dbReference type="InterPro" id="IPR009056">
    <property type="entry name" value="Cyt_c-like_dom"/>
</dbReference>
<keyword evidence="3 4" id="KW-0408">Iron</keyword>
<keyword evidence="5" id="KW-0732">Signal</keyword>
<organism evidence="7 8">
    <name type="scientific">Gimesia benthica</name>
    <dbReference type="NCBI Taxonomy" id="2608982"/>
    <lineage>
        <taxon>Bacteria</taxon>
        <taxon>Pseudomonadati</taxon>
        <taxon>Planctomycetota</taxon>
        <taxon>Planctomycetia</taxon>
        <taxon>Planctomycetales</taxon>
        <taxon>Planctomycetaceae</taxon>
        <taxon>Gimesia</taxon>
    </lineage>
</organism>
<dbReference type="PROSITE" id="PS51007">
    <property type="entry name" value="CYTC"/>
    <property type="match status" value="1"/>
</dbReference>
<keyword evidence="1 4" id="KW-0349">Heme</keyword>
<dbReference type="KEGG" id="gim:F1728_29620"/>
<protein>
    <recommendedName>
        <fullName evidence="6">Cytochrome c domain-containing protein</fullName>
    </recommendedName>
</protein>
<sequence length="199" mass="22456">MPGMMTIPQYRRFSVSAITMLICGMLLSSADASDKKTGTGAQIYQKLCIECHAKNGQGVTEKANPFQGQKSLAELTMLIEETMPEEDPELCEGEDAKQVAQYVFDRFFSPDEQDQSQASRIQLSHMTVRQYFYTTADLMSHFLGNARVTNKENGLRAEYFSTRNFKGDKRVEKRIDPVVSFQFGDKAPTRKSRTPKSSP</sequence>
<feature type="signal peptide" evidence="5">
    <location>
        <begin position="1"/>
        <end position="32"/>
    </location>
</feature>
<evidence type="ECO:0000259" key="6">
    <source>
        <dbReference type="PROSITE" id="PS51007"/>
    </source>
</evidence>
<evidence type="ECO:0000256" key="3">
    <source>
        <dbReference type="ARBA" id="ARBA00023004"/>
    </source>
</evidence>
<proteinExistence type="predicted"/>
<reference evidence="7 8" key="1">
    <citation type="submission" date="2019-09" db="EMBL/GenBank/DDBJ databases">
        <title>Gimesia benthica sp. nov., a novel bacterium isolated from deep-sea water of the Northwest Indian Ocean.</title>
        <authorList>
            <person name="Dai X."/>
        </authorList>
    </citation>
    <scope>NUCLEOTIDE SEQUENCE [LARGE SCALE GENOMIC DNA]</scope>
    <source>
        <strain evidence="7 8">E7</strain>
    </source>
</reference>
<keyword evidence="8" id="KW-1185">Reference proteome</keyword>
<feature type="chain" id="PRO_5026049565" description="Cytochrome c domain-containing protein" evidence="5">
    <location>
        <begin position="33"/>
        <end position="199"/>
    </location>
</feature>
<dbReference type="GO" id="GO:0009055">
    <property type="term" value="F:electron transfer activity"/>
    <property type="evidence" value="ECO:0007669"/>
    <property type="project" value="InterPro"/>
</dbReference>
<evidence type="ECO:0000256" key="2">
    <source>
        <dbReference type="ARBA" id="ARBA00022723"/>
    </source>
</evidence>
<dbReference type="GO" id="GO:0046872">
    <property type="term" value="F:metal ion binding"/>
    <property type="evidence" value="ECO:0007669"/>
    <property type="project" value="UniProtKB-KW"/>
</dbReference>
<dbReference type="AlphaFoldDB" id="A0A6I6ALU2"/>
<accession>A0A6I6ALU2</accession>
<feature type="domain" description="Cytochrome c" evidence="6">
    <location>
        <begin position="35"/>
        <end position="107"/>
    </location>
</feature>
<evidence type="ECO:0000256" key="5">
    <source>
        <dbReference type="SAM" id="SignalP"/>
    </source>
</evidence>
<dbReference type="Proteomes" id="UP000427281">
    <property type="component" value="Chromosome"/>
</dbReference>